<feature type="domain" description="AAA+ ATPase" evidence="12">
    <location>
        <begin position="194"/>
        <end position="333"/>
    </location>
</feature>
<comment type="subcellular location">
    <subcellularLocation>
        <location evidence="2">Cytoplasm</location>
    </subcellularLocation>
    <subcellularLocation>
        <location evidence="1">Nucleus</location>
    </subcellularLocation>
</comment>
<reference evidence="13 14" key="1">
    <citation type="journal article" date="2023" name="Elife">
        <title>Identification of key yeast species and microbe-microbe interactions impacting larval growth of Drosophila in the wild.</title>
        <authorList>
            <person name="Mure A."/>
            <person name="Sugiura Y."/>
            <person name="Maeda R."/>
            <person name="Honda K."/>
            <person name="Sakurai N."/>
            <person name="Takahashi Y."/>
            <person name="Watada M."/>
            <person name="Katoh T."/>
            <person name="Gotoh A."/>
            <person name="Gotoh Y."/>
            <person name="Taniguchi I."/>
            <person name="Nakamura K."/>
            <person name="Hayashi T."/>
            <person name="Katayama T."/>
            <person name="Uemura T."/>
            <person name="Hattori Y."/>
        </authorList>
    </citation>
    <scope>NUCLEOTIDE SEQUENCE [LARGE SCALE GENOMIC DNA]</scope>
    <source>
        <strain evidence="13 14">SC-9</strain>
    </source>
</reference>
<dbReference type="InterPro" id="IPR003593">
    <property type="entry name" value="AAA+_ATPase"/>
</dbReference>
<evidence type="ECO:0000256" key="1">
    <source>
        <dbReference type="ARBA" id="ARBA00004123"/>
    </source>
</evidence>
<dbReference type="GO" id="GO:0070682">
    <property type="term" value="P:proteasome regulatory particle assembly"/>
    <property type="evidence" value="ECO:0007669"/>
    <property type="project" value="UniProtKB-ARBA"/>
</dbReference>
<dbReference type="InterPro" id="IPR003960">
    <property type="entry name" value="ATPase_AAA_CS"/>
</dbReference>
<keyword evidence="6 9" id="KW-0067">ATP-binding</keyword>
<dbReference type="InterPro" id="IPR032501">
    <property type="entry name" value="Prot_ATP_ID_OB_2nd"/>
</dbReference>
<evidence type="ECO:0000259" key="12">
    <source>
        <dbReference type="SMART" id="SM00382"/>
    </source>
</evidence>
<name>A0AAV5QS84_9ASCO</name>
<evidence type="ECO:0000313" key="14">
    <source>
        <dbReference type="Proteomes" id="UP001360560"/>
    </source>
</evidence>
<dbReference type="SUPFAM" id="SSF52540">
    <property type="entry name" value="P-loop containing nucleoside triphosphate hydrolases"/>
    <property type="match status" value="1"/>
</dbReference>
<keyword evidence="14" id="KW-1185">Reference proteome</keyword>
<dbReference type="InterPro" id="IPR050221">
    <property type="entry name" value="26S_Proteasome_ATPase"/>
</dbReference>
<evidence type="ECO:0000256" key="10">
    <source>
        <dbReference type="SAM" id="Coils"/>
    </source>
</evidence>
<dbReference type="GO" id="GO:0005634">
    <property type="term" value="C:nucleus"/>
    <property type="evidence" value="ECO:0007669"/>
    <property type="project" value="UniProtKB-SubCell"/>
</dbReference>
<comment type="caution">
    <text evidence="13">The sequence shown here is derived from an EMBL/GenBank/DDBJ whole genome shotgun (WGS) entry which is preliminary data.</text>
</comment>
<dbReference type="InterPro" id="IPR027417">
    <property type="entry name" value="P-loop_NTPase"/>
</dbReference>
<evidence type="ECO:0000256" key="2">
    <source>
        <dbReference type="ARBA" id="ARBA00004496"/>
    </source>
</evidence>
<dbReference type="Gene3D" id="1.10.8.60">
    <property type="match status" value="1"/>
</dbReference>
<organism evidence="13 14">
    <name type="scientific">Saccharomycopsis crataegensis</name>
    <dbReference type="NCBI Taxonomy" id="43959"/>
    <lineage>
        <taxon>Eukaryota</taxon>
        <taxon>Fungi</taxon>
        <taxon>Dikarya</taxon>
        <taxon>Ascomycota</taxon>
        <taxon>Saccharomycotina</taxon>
        <taxon>Saccharomycetes</taxon>
        <taxon>Saccharomycopsidaceae</taxon>
        <taxon>Saccharomycopsis</taxon>
    </lineage>
</organism>
<dbReference type="FunFam" id="2.40.50.140:FF:000027">
    <property type="entry name" value="26S protease regulatory subunit 10B"/>
    <property type="match status" value="1"/>
</dbReference>
<dbReference type="AlphaFoldDB" id="A0AAV5QS84"/>
<evidence type="ECO:0000256" key="5">
    <source>
        <dbReference type="ARBA" id="ARBA00022741"/>
    </source>
</evidence>
<dbReference type="SMART" id="SM00382">
    <property type="entry name" value="AAA"/>
    <property type="match status" value="1"/>
</dbReference>
<feature type="coiled-coil region" evidence="10">
    <location>
        <begin position="54"/>
        <end position="81"/>
    </location>
</feature>
<dbReference type="InterPro" id="IPR012340">
    <property type="entry name" value="NA-bd_OB-fold"/>
</dbReference>
<dbReference type="GO" id="GO:0005524">
    <property type="term" value="F:ATP binding"/>
    <property type="evidence" value="ECO:0007669"/>
    <property type="project" value="UniProtKB-KW"/>
</dbReference>
<dbReference type="InterPro" id="IPR041569">
    <property type="entry name" value="AAA_lid_3"/>
</dbReference>
<dbReference type="Gene3D" id="3.40.50.300">
    <property type="entry name" value="P-loop containing nucleotide triphosphate hydrolases"/>
    <property type="match status" value="1"/>
</dbReference>
<dbReference type="GO" id="GO:0010604">
    <property type="term" value="P:positive regulation of macromolecule metabolic process"/>
    <property type="evidence" value="ECO:0007669"/>
    <property type="project" value="UniProtKB-ARBA"/>
</dbReference>
<dbReference type="GeneID" id="90075135"/>
<keyword evidence="7 13" id="KW-0647">Proteasome</keyword>
<comment type="similarity">
    <text evidence="3 9">Belongs to the AAA ATPase family.</text>
</comment>
<evidence type="ECO:0000256" key="7">
    <source>
        <dbReference type="ARBA" id="ARBA00022942"/>
    </source>
</evidence>
<sequence>MSAEDPLLAALNSEETTDGTSATTSSEPADPERNEALRRFKKKLVEHKEWDSRLKKTRLDIRSLDKDYEKTENDIKALQSVGQIIGEVLKALTEEKYIVKAANGPRYIVGCRSTINKEKLVKGVRVALDITTLTIMRILPREVDPLVYNMTTFKAGEISFNSVGGLTDQIRELREVIELPLKNPELFLRVGIKPPKGVLLYGPPGTGKTLLAKAVAATIGANFIFSPASAIVDKYIGESARLIREMFAYAKEHEPCIIFMDEVDAIGGRRFSEGTSADREIQRTLMELLNQMDGFDYLGQTKVIMATNRPDTLDPALLRAGRLDRKIEIPLPNEAGRLEVFKIHTAKINKQGEFDFEAAVKMSDGFNGADIRNVVTEAGFFAIRDDRDYIVQDDLMKAVRKVNEAKKLEGKLEYQKL</sequence>
<dbReference type="FunFam" id="1.10.8.60:FF:000008">
    <property type="entry name" value="26S protease regulatory subunit 10B"/>
    <property type="match status" value="1"/>
</dbReference>
<dbReference type="GO" id="GO:0005737">
    <property type="term" value="C:cytoplasm"/>
    <property type="evidence" value="ECO:0007669"/>
    <property type="project" value="UniProtKB-SubCell"/>
</dbReference>
<dbReference type="PANTHER" id="PTHR23073">
    <property type="entry name" value="26S PROTEASOME REGULATORY SUBUNIT"/>
    <property type="match status" value="1"/>
</dbReference>
<evidence type="ECO:0000313" key="13">
    <source>
        <dbReference type="EMBL" id="GMM37160.1"/>
    </source>
</evidence>
<dbReference type="GO" id="GO:0016887">
    <property type="term" value="F:ATP hydrolysis activity"/>
    <property type="evidence" value="ECO:0007669"/>
    <property type="project" value="InterPro"/>
</dbReference>
<dbReference type="InterPro" id="IPR003959">
    <property type="entry name" value="ATPase_AAA_core"/>
</dbReference>
<dbReference type="Pfam" id="PF16450">
    <property type="entry name" value="Prot_ATP_ID_OB_C"/>
    <property type="match status" value="1"/>
</dbReference>
<evidence type="ECO:0000256" key="6">
    <source>
        <dbReference type="ARBA" id="ARBA00022840"/>
    </source>
</evidence>
<keyword evidence="4" id="KW-0963">Cytoplasm</keyword>
<evidence type="ECO:0000256" key="4">
    <source>
        <dbReference type="ARBA" id="ARBA00022490"/>
    </source>
</evidence>
<feature type="region of interest" description="Disordered" evidence="11">
    <location>
        <begin position="1"/>
        <end position="34"/>
    </location>
</feature>
<keyword evidence="10" id="KW-0175">Coiled coil</keyword>
<keyword evidence="8" id="KW-0539">Nucleus</keyword>
<evidence type="ECO:0000256" key="9">
    <source>
        <dbReference type="RuleBase" id="RU003651"/>
    </source>
</evidence>
<dbReference type="PROSITE" id="PS00674">
    <property type="entry name" value="AAA"/>
    <property type="match status" value="1"/>
</dbReference>
<protein>
    <submittedName>
        <fullName evidence="13">Proteasome regulatory particle base subunit</fullName>
    </submittedName>
</protein>
<gene>
    <name evidence="13" type="ORF">DASC09_044850</name>
</gene>
<dbReference type="GO" id="GO:0008540">
    <property type="term" value="C:proteasome regulatory particle, base subcomplex"/>
    <property type="evidence" value="ECO:0007669"/>
    <property type="project" value="UniProtKB-ARBA"/>
</dbReference>
<feature type="compositionally biased region" description="Polar residues" evidence="11">
    <location>
        <begin position="18"/>
        <end position="27"/>
    </location>
</feature>
<dbReference type="RefSeq" id="XP_064854156.1">
    <property type="nucleotide sequence ID" value="XM_064998084.1"/>
</dbReference>
<proteinExistence type="inferred from homology"/>
<dbReference type="Pfam" id="PF00004">
    <property type="entry name" value="AAA"/>
    <property type="match status" value="1"/>
</dbReference>
<evidence type="ECO:0000256" key="3">
    <source>
        <dbReference type="ARBA" id="ARBA00006914"/>
    </source>
</evidence>
<dbReference type="Pfam" id="PF17862">
    <property type="entry name" value="AAA_lid_3"/>
    <property type="match status" value="1"/>
</dbReference>
<dbReference type="EMBL" id="BTFZ01000011">
    <property type="protein sequence ID" value="GMM37160.1"/>
    <property type="molecule type" value="Genomic_DNA"/>
</dbReference>
<dbReference type="Proteomes" id="UP001360560">
    <property type="component" value="Unassembled WGS sequence"/>
</dbReference>
<dbReference type="FunFam" id="3.40.50.300:FF:000034">
    <property type="entry name" value="26S protease regulatory subunit 10B"/>
    <property type="match status" value="1"/>
</dbReference>
<dbReference type="GO" id="GO:0010498">
    <property type="term" value="P:proteasomal protein catabolic process"/>
    <property type="evidence" value="ECO:0007669"/>
    <property type="project" value="UniProtKB-ARBA"/>
</dbReference>
<accession>A0AAV5QS84</accession>
<keyword evidence="5 9" id="KW-0547">Nucleotide-binding</keyword>
<evidence type="ECO:0000256" key="11">
    <source>
        <dbReference type="SAM" id="MobiDB-lite"/>
    </source>
</evidence>
<dbReference type="Gene3D" id="2.40.50.140">
    <property type="entry name" value="Nucleic acid-binding proteins"/>
    <property type="match status" value="1"/>
</dbReference>
<evidence type="ECO:0000256" key="8">
    <source>
        <dbReference type="ARBA" id="ARBA00023242"/>
    </source>
</evidence>